<dbReference type="GO" id="GO:0005524">
    <property type="term" value="F:ATP binding"/>
    <property type="evidence" value="ECO:0007669"/>
    <property type="project" value="UniProtKB-UniRule"/>
</dbReference>
<dbReference type="SUPFAM" id="SSF52402">
    <property type="entry name" value="Adenine nucleotide alpha hydrolases-like"/>
    <property type="match status" value="1"/>
</dbReference>
<sequence length="324" mass="37378">MKPKVLRANLIRKIRTQQLFNTDDHVLVAVSGGQDSLRLLRWLTEGDLPQDVQPKVSAVYINHQLRQDAAEEETFVRHVFANTPNLVSNTIERLHWDEVPTVSVEEQARDKRYNVMFRVAKNIGANMIVTAHHLNDQVETILYKLTRGSRLEQLTGMPAKQRLTNELQLVRPFLDLSKADLRELVKEPVQEWIDDYTNDDQKYARNRLRHAVIPDLQQINQQAMMHIIDFAKELTAIQALAAPQIDQYVLDLEQGTLDWSLPPAQLVLILQKWLQNHQILDVKNRQLEQAVQLMKNKNTATGTVQLQGNNKLVRDHKNLLLLKG</sequence>
<comment type="subcellular location">
    <subcellularLocation>
        <location evidence="6">Cytoplasm</location>
    </subcellularLocation>
</comment>
<dbReference type="RefSeq" id="WP_092463142.1">
    <property type="nucleotide sequence ID" value="NZ_BJEE01000008.1"/>
</dbReference>
<dbReference type="EMBL" id="FMAO01000009">
    <property type="protein sequence ID" value="SCC03640.1"/>
    <property type="molecule type" value="Genomic_DNA"/>
</dbReference>
<keyword evidence="6" id="KW-0963">Cytoplasm</keyword>
<dbReference type="Proteomes" id="UP000199268">
    <property type="component" value="Unassembled WGS sequence"/>
</dbReference>
<dbReference type="GO" id="GO:0032267">
    <property type="term" value="F:tRNA(Ile)-lysidine synthase activity"/>
    <property type="evidence" value="ECO:0007669"/>
    <property type="project" value="UniProtKB-EC"/>
</dbReference>
<evidence type="ECO:0000256" key="1">
    <source>
        <dbReference type="ARBA" id="ARBA00022598"/>
    </source>
</evidence>
<dbReference type="NCBIfam" id="TIGR02432">
    <property type="entry name" value="lysidine_TilS_N"/>
    <property type="match status" value="1"/>
</dbReference>
<comment type="function">
    <text evidence="6">Ligates lysine onto the cytidine present at position 34 of the AUA codon-specific tRNA(Ile) that contains the anticodon CAU, in an ATP-dependent manner. Cytidine is converted to lysidine, thus changing the amino acid specificity of the tRNA from methionine to isoleucine.</text>
</comment>
<dbReference type="EC" id="6.3.4.19" evidence="6"/>
<feature type="binding site" evidence="6">
    <location>
        <begin position="31"/>
        <end position="36"/>
    </location>
    <ligand>
        <name>ATP</name>
        <dbReference type="ChEBI" id="CHEBI:30616"/>
    </ligand>
</feature>
<evidence type="ECO:0000313" key="9">
    <source>
        <dbReference type="Proteomes" id="UP000199268"/>
    </source>
</evidence>
<comment type="domain">
    <text evidence="6">The N-terminal region contains the highly conserved SGGXDS motif, predicted to be a P-loop motif involved in ATP binding.</text>
</comment>
<evidence type="ECO:0000259" key="7">
    <source>
        <dbReference type="Pfam" id="PF01171"/>
    </source>
</evidence>
<dbReference type="PANTHER" id="PTHR43033">
    <property type="entry name" value="TRNA(ILE)-LYSIDINE SYNTHASE-RELATED"/>
    <property type="match status" value="1"/>
</dbReference>
<dbReference type="Pfam" id="PF01171">
    <property type="entry name" value="ATP_bind_3"/>
    <property type="match status" value="1"/>
</dbReference>
<dbReference type="OrthoDB" id="9807403at2"/>
<dbReference type="AlphaFoldDB" id="A0A1C4B9Y2"/>
<dbReference type="Gene3D" id="3.40.50.620">
    <property type="entry name" value="HUPs"/>
    <property type="match status" value="1"/>
</dbReference>
<proteinExistence type="inferred from homology"/>
<organism evidence="8 9">
    <name type="scientific">Weissella bombi</name>
    <dbReference type="NCBI Taxonomy" id="1505725"/>
    <lineage>
        <taxon>Bacteria</taxon>
        <taxon>Bacillati</taxon>
        <taxon>Bacillota</taxon>
        <taxon>Bacilli</taxon>
        <taxon>Lactobacillales</taxon>
        <taxon>Lactobacillaceae</taxon>
        <taxon>Weissella</taxon>
    </lineage>
</organism>
<gene>
    <name evidence="6" type="primary">tilS</name>
    <name evidence="8" type="ORF">GA0061074_10961</name>
</gene>
<dbReference type="PANTHER" id="PTHR43033:SF1">
    <property type="entry name" value="TRNA(ILE)-LYSIDINE SYNTHASE-RELATED"/>
    <property type="match status" value="1"/>
</dbReference>
<evidence type="ECO:0000256" key="2">
    <source>
        <dbReference type="ARBA" id="ARBA00022694"/>
    </source>
</evidence>
<dbReference type="InterPro" id="IPR014729">
    <property type="entry name" value="Rossmann-like_a/b/a_fold"/>
</dbReference>
<evidence type="ECO:0000256" key="5">
    <source>
        <dbReference type="ARBA" id="ARBA00048539"/>
    </source>
</evidence>
<dbReference type="GO" id="GO:0005737">
    <property type="term" value="C:cytoplasm"/>
    <property type="evidence" value="ECO:0007669"/>
    <property type="project" value="UniProtKB-SubCell"/>
</dbReference>
<keyword evidence="1 6" id="KW-0436">Ligase</keyword>
<accession>A0A1C4B9Y2</accession>
<protein>
    <recommendedName>
        <fullName evidence="6">tRNA(Ile)-lysidine synthase</fullName>
        <ecNumber evidence="6">6.3.4.19</ecNumber>
    </recommendedName>
    <alternativeName>
        <fullName evidence="6">tRNA(Ile)-2-lysyl-cytidine synthase</fullName>
    </alternativeName>
    <alternativeName>
        <fullName evidence="6">tRNA(Ile)-lysidine synthetase</fullName>
    </alternativeName>
</protein>
<evidence type="ECO:0000256" key="3">
    <source>
        <dbReference type="ARBA" id="ARBA00022741"/>
    </source>
</evidence>
<name>A0A1C4B9Y2_9LACO</name>
<dbReference type="STRING" id="1505725.GA0061074_10961"/>
<comment type="catalytic activity">
    <reaction evidence="5 6">
        <text>cytidine(34) in tRNA(Ile2) + L-lysine + ATP = lysidine(34) in tRNA(Ile2) + AMP + diphosphate + H(+)</text>
        <dbReference type="Rhea" id="RHEA:43744"/>
        <dbReference type="Rhea" id="RHEA-COMP:10625"/>
        <dbReference type="Rhea" id="RHEA-COMP:10670"/>
        <dbReference type="ChEBI" id="CHEBI:15378"/>
        <dbReference type="ChEBI" id="CHEBI:30616"/>
        <dbReference type="ChEBI" id="CHEBI:32551"/>
        <dbReference type="ChEBI" id="CHEBI:33019"/>
        <dbReference type="ChEBI" id="CHEBI:82748"/>
        <dbReference type="ChEBI" id="CHEBI:83665"/>
        <dbReference type="ChEBI" id="CHEBI:456215"/>
        <dbReference type="EC" id="6.3.4.19"/>
    </reaction>
</comment>
<dbReference type="InterPro" id="IPR011063">
    <property type="entry name" value="TilS/TtcA_N"/>
</dbReference>
<keyword evidence="4 6" id="KW-0067">ATP-binding</keyword>
<evidence type="ECO:0000256" key="6">
    <source>
        <dbReference type="HAMAP-Rule" id="MF_01161"/>
    </source>
</evidence>
<reference evidence="9" key="1">
    <citation type="submission" date="2016-08" db="EMBL/GenBank/DDBJ databases">
        <authorList>
            <person name="Varghese N."/>
            <person name="Submissions Spin"/>
        </authorList>
    </citation>
    <scope>NUCLEOTIDE SEQUENCE [LARGE SCALE GENOMIC DNA]</scope>
    <source>
        <strain evidence="9">R-53094</strain>
    </source>
</reference>
<dbReference type="GO" id="GO:0006400">
    <property type="term" value="P:tRNA modification"/>
    <property type="evidence" value="ECO:0007669"/>
    <property type="project" value="UniProtKB-UniRule"/>
</dbReference>
<keyword evidence="9" id="KW-1185">Reference proteome</keyword>
<dbReference type="InterPro" id="IPR012795">
    <property type="entry name" value="tRNA_Ile_lys_synt_N"/>
</dbReference>
<evidence type="ECO:0000313" key="8">
    <source>
        <dbReference type="EMBL" id="SCC03640.1"/>
    </source>
</evidence>
<keyword evidence="2 6" id="KW-0819">tRNA processing</keyword>
<dbReference type="CDD" id="cd01992">
    <property type="entry name" value="TilS_N"/>
    <property type="match status" value="1"/>
</dbReference>
<dbReference type="InterPro" id="IPR012094">
    <property type="entry name" value="tRNA_Ile_lys_synt"/>
</dbReference>
<feature type="domain" description="tRNA(Ile)-lysidine/2-thiocytidine synthase N-terminal" evidence="7">
    <location>
        <begin position="25"/>
        <end position="210"/>
    </location>
</feature>
<dbReference type="HAMAP" id="MF_01161">
    <property type="entry name" value="tRNA_Ile_lys_synt"/>
    <property type="match status" value="1"/>
</dbReference>
<comment type="similarity">
    <text evidence="6">Belongs to the tRNA(Ile)-lysidine synthase family.</text>
</comment>
<evidence type="ECO:0000256" key="4">
    <source>
        <dbReference type="ARBA" id="ARBA00022840"/>
    </source>
</evidence>
<keyword evidence="3 6" id="KW-0547">Nucleotide-binding</keyword>